<feature type="transmembrane region" description="Helical" evidence="4">
    <location>
        <begin position="274"/>
        <end position="295"/>
    </location>
</feature>
<dbReference type="AlphaFoldDB" id="R0EJF3"/>
<feature type="transmembrane region" description="Helical" evidence="4">
    <location>
        <begin position="392"/>
        <end position="413"/>
    </location>
</feature>
<feature type="domain" description="Major facilitator superfamily (MFS) profile" evidence="5">
    <location>
        <begin position="13"/>
        <end position="418"/>
    </location>
</feature>
<evidence type="ECO:0000256" key="2">
    <source>
        <dbReference type="ARBA" id="ARBA00022989"/>
    </source>
</evidence>
<feature type="transmembrane region" description="Helical" evidence="4">
    <location>
        <begin position="51"/>
        <end position="74"/>
    </location>
</feature>
<evidence type="ECO:0000256" key="4">
    <source>
        <dbReference type="SAM" id="Phobius"/>
    </source>
</evidence>
<dbReference type="Gene3D" id="1.20.1250.20">
    <property type="entry name" value="MFS general substrate transporter like domains"/>
    <property type="match status" value="2"/>
</dbReference>
<evidence type="ECO:0000259" key="5">
    <source>
        <dbReference type="PROSITE" id="PS50850"/>
    </source>
</evidence>
<dbReference type="PATRIC" id="fig|1292034.3.peg.2795"/>
<dbReference type="OrthoDB" id="146345at2"/>
<feature type="transmembrane region" description="Helical" evidence="4">
    <location>
        <begin position="316"/>
        <end position="342"/>
    </location>
</feature>
<dbReference type="SUPFAM" id="SSF103473">
    <property type="entry name" value="MFS general substrate transporter"/>
    <property type="match status" value="1"/>
</dbReference>
<keyword evidence="3 4" id="KW-0472">Membrane</keyword>
<dbReference type="Pfam" id="PF07690">
    <property type="entry name" value="MFS_1"/>
    <property type="match status" value="1"/>
</dbReference>
<feature type="transmembrane region" description="Helical" evidence="4">
    <location>
        <begin position="143"/>
        <end position="164"/>
    </location>
</feature>
<dbReference type="PANTHER" id="PTHR11360:SF284">
    <property type="entry name" value="EG:103B4.3 PROTEIN-RELATED"/>
    <property type="match status" value="1"/>
</dbReference>
<proteinExistence type="predicted"/>
<dbReference type="GO" id="GO:0022857">
    <property type="term" value="F:transmembrane transporter activity"/>
    <property type="evidence" value="ECO:0007669"/>
    <property type="project" value="InterPro"/>
</dbReference>
<dbReference type="InterPro" id="IPR050327">
    <property type="entry name" value="Proton-linked_MCT"/>
</dbReference>
<name>R0EJF3_CAUVI</name>
<gene>
    <name evidence="6" type="ORF">OR37_02815</name>
</gene>
<dbReference type="STRING" id="1292034.OR37_02815"/>
<evidence type="ECO:0000313" key="7">
    <source>
        <dbReference type="Proteomes" id="UP000013063"/>
    </source>
</evidence>
<dbReference type="PANTHER" id="PTHR11360">
    <property type="entry name" value="MONOCARBOXYLATE TRANSPORTER"/>
    <property type="match status" value="1"/>
</dbReference>
<organism evidence="6 7">
    <name type="scientific">Caulobacter vibrioides OR37</name>
    <dbReference type="NCBI Taxonomy" id="1292034"/>
    <lineage>
        <taxon>Bacteria</taxon>
        <taxon>Pseudomonadati</taxon>
        <taxon>Pseudomonadota</taxon>
        <taxon>Alphaproteobacteria</taxon>
        <taxon>Caulobacterales</taxon>
        <taxon>Caulobacteraceae</taxon>
        <taxon>Caulobacter</taxon>
    </lineage>
</organism>
<sequence precursor="true">MPAASRRPFGQNYAFVVAGAIFLALLAAAGLRAAPGVLILPLEKAFHWDRASISTAAGVGIFLYGLTGPFAAALMQSFGVRRTVTLALLLMSVSTGLSAFMTASWQYVATWGVLAGLGSGAVAMVLGATVVNRWFVAQRGLMLGLLTASTATGSLIFLPGMAFIAEHGGWKPVVITVALGCLILAPVMWLLIPERPADVGLQPYGAPEDYVPPAPIHAGSALTYAFGALGRAARTRTFWLLFLGFFICGLTTNGLVGVHMIAFCGDRGLPETRAAGLLALMGLFDLFGTTASGWLTDRYDSRKLLFIYYVLRGLSLIYLPFSDFSIVSLSAFAVFYGLDWIATVPPTVRLATEAFGERDGPIVFGWIGAGHQLGAATAAIGAGILRASQGQYVEAFIIAGSAGLVAGVASLMIRRRAAAAVAVPA</sequence>
<accession>R0EJF3</accession>
<feature type="transmembrane region" description="Helical" evidence="4">
    <location>
        <begin position="170"/>
        <end position="192"/>
    </location>
</feature>
<comment type="caution">
    <text evidence="6">The sequence shown here is derived from an EMBL/GenBank/DDBJ whole genome shotgun (WGS) entry which is preliminary data.</text>
</comment>
<evidence type="ECO:0000313" key="6">
    <source>
        <dbReference type="EMBL" id="ENZ81257.1"/>
    </source>
</evidence>
<dbReference type="InterPro" id="IPR011701">
    <property type="entry name" value="MFS"/>
</dbReference>
<feature type="transmembrane region" description="Helical" evidence="4">
    <location>
        <begin position="238"/>
        <end position="262"/>
    </location>
</feature>
<dbReference type="RefSeq" id="WP_004621127.1">
    <property type="nucleotide sequence ID" value="NZ_APMP01000019.1"/>
</dbReference>
<keyword evidence="1 4" id="KW-0812">Transmembrane</keyword>
<protein>
    <recommendedName>
        <fullName evidence="5">Major facilitator superfamily (MFS) profile domain-containing protein</fullName>
    </recommendedName>
</protein>
<keyword evidence="2 4" id="KW-1133">Transmembrane helix</keyword>
<reference evidence="6 7" key="1">
    <citation type="journal article" date="2013" name="Genome Announc.">
        <title>Draft Genome Sequence for Caulobacter sp. Strain OR37, a Bacterium Tolerant to Heavy Metals.</title>
        <authorList>
            <person name="Utturkar S.M."/>
            <person name="Bollmann A."/>
            <person name="Brzoska R.M."/>
            <person name="Klingeman D.M."/>
            <person name="Epstein S.E."/>
            <person name="Palumbo A.V."/>
            <person name="Brown S.D."/>
        </authorList>
    </citation>
    <scope>NUCLEOTIDE SEQUENCE [LARGE SCALE GENOMIC DNA]</scope>
    <source>
        <strain evidence="6 7">OR37</strain>
    </source>
</reference>
<dbReference type="EMBL" id="APMP01000019">
    <property type="protein sequence ID" value="ENZ81257.1"/>
    <property type="molecule type" value="Genomic_DNA"/>
</dbReference>
<evidence type="ECO:0000256" key="3">
    <source>
        <dbReference type="ARBA" id="ARBA00023136"/>
    </source>
</evidence>
<feature type="transmembrane region" description="Helical" evidence="4">
    <location>
        <begin position="362"/>
        <end position="385"/>
    </location>
</feature>
<dbReference type="InterPro" id="IPR036259">
    <property type="entry name" value="MFS_trans_sf"/>
</dbReference>
<dbReference type="CDD" id="cd17355">
    <property type="entry name" value="MFS_YcxA_like"/>
    <property type="match status" value="1"/>
</dbReference>
<feature type="transmembrane region" description="Helical" evidence="4">
    <location>
        <begin position="86"/>
        <end position="105"/>
    </location>
</feature>
<dbReference type="Proteomes" id="UP000013063">
    <property type="component" value="Unassembled WGS sequence"/>
</dbReference>
<feature type="transmembrane region" description="Helical" evidence="4">
    <location>
        <begin position="12"/>
        <end position="31"/>
    </location>
</feature>
<feature type="transmembrane region" description="Helical" evidence="4">
    <location>
        <begin position="111"/>
        <end position="131"/>
    </location>
</feature>
<evidence type="ECO:0000256" key="1">
    <source>
        <dbReference type="ARBA" id="ARBA00022692"/>
    </source>
</evidence>
<dbReference type="PROSITE" id="PS50850">
    <property type="entry name" value="MFS"/>
    <property type="match status" value="1"/>
</dbReference>
<dbReference type="eggNOG" id="COG2814">
    <property type="taxonomic scope" value="Bacteria"/>
</dbReference>
<dbReference type="InterPro" id="IPR020846">
    <property type="entry name" value="MFS_dom"/>
</dbReference>
<keyword evidence="7" id="KW-1185">Reference proteome</keyword>